<dbReference type="PROSITE" id="PS50835">
    <property type="entry name" value="IG_LIKE"/>
    <property type="match status" value="1"/>
</dbReference>
<keyword evidence="14" id="KW-1015">Disulfide bond</keyword>
<evidence type="ECO:0000256" key="8">
    <source>
        <dbReference type="ARBA" id="ARBA00022514"/>
    </source>
</evidence>
<evidence type="ECO:0000313" key="26">
    <source>
        <dbReference type="EMBL" id="ERE87108.1"/>
    </source>
</evidence>
<keyword evidence="10" id="KW-0732">Signal</keyword>
<comment type="similarity">
    <text evidence="4">Belongs to the tumor necrosis factor family.</text>
</comment>
<proteinExistence type="inferred from homology"/>
<dbReference type="GO" id="GO:0045954">
    <property type="term" value="P:positive regulation of natural killer cell mediated cytotoxicity"/>
    <property type="evidence" value="ECO:0007669"/>
    <property type="project" value="InterPro"/>
</dbReference>
<dbReference type="GO" id="GO:0005886">
    <property type="term" value="C:plasma membrane"/>
    <property type="evidence" value="ECO:0007669"/>
    <property type="project" value="UniProtKB-SubCell"/>
</dbReference>
<keyword evidence="7" id="KW-1003">Cell membrane</keyword>
<evidence type="ECO:0000256" key="3">
    <source>
        <dbReference type="ARBA" id="ARBA00006531"/>
    </source>
</evidence>
<comment type="function">
    <text evidence="21">Cytokine that binds to LTBR/TNFRSF3. May play a specific role in immune response regulation. Provides the membrane anchor for the attachment of the heterotrimeric complex to the cell surface.</text>
</comment>
<evidence type="ECO:0000256" key="15">
    <source>
        <dbReference type="ARBA" id="ARBA00023170"/>
    </source>
</evidence>
<dbReference type="InterPro" id="IPR007110">
    <property type="entry name" value="Ig-like_dom"/>
</dbReference>
<dbReference type="SMART" id="SM00409">
    <property type="entry name" value="IG"/>
    <property type="match status" value="1"/>
</dbReference>
<feature type="compositionally biased region" description="Polar residues" evidence="23">
    <location>
        <begin position="215"/>
        <end position="235"/>
    </location>
</feature>
<evidence type="ECO:0000313" key="27">
    <source>
        <dbReference type="Proteomes" id="UP000030759"/>
    </source>
</evidence>
<keyword evidence="8" id="KW-0202">Cytokine</keyword>
<evidence type="ECO:0000256" key="21">
    <source>
        <dbReference type="ARBA" id="ARBA00054868"/>
    </source>
</evidence>
<feature type="compositionally biased region" description="Low complexity" evidence="23">
    <location>
        <begin position="191"/>
        <end position="202"/>
    </location>
</feature>
<dbReference type="InterPro" id="IPR013106">
    <property type="entry name" value="Ig_V-set"/>
</dbReference>
<evidence type="ECO:0000256" key="4">
    <source>
        <dbReference type="ARBA" id="ARBA00008670"/>
    </source>
</evidence>
<keyword evidence="15" id="KW-0675">Receptor</keyword>
<sequence>FGSFFLCLDLTAEVCLTSSTEDMAKALLLICIMVYPGSCVLWVSQPLEIRVQEGAPALLPCSFNASRGAVAIGSVTWYQDKVAPGMEVRNMTPEFRGRVASFAVVPRFIRDHTAELLIRDTQSHDTGIYVCRVEVLGLGVGTGNGTRLVVEKVPITVLAVLALVPQDQGRRVEKISGSAAQAQKRLDDNKPSCLLPSPRSLSGTPDPGLRPETPPSSKNPGSASQGPVAQSSQEASAWVATLPPALDSSPDPGVQRRPKGELETEPSPELPAAHLIGAWVSGRGLGWEASQEEAFLRSGAQFSGTDGLALPLDGVYYLYCHVGYRGRAPPAGRGRARTLTLRSALYRAGGAYGRGSPELLLEGAETVTPAVDPVGYRSLWYTSVGFGGLVQLRSGERVYVNISHPDMVDSRRGKTFFGAVMVG</sequence>
<dbReference type="InterPro" id="IPR036179">
    <property type="entry name" value="Ig-like_dom_sf"/>
</dbReference>
<dbReference type="GO" id="GO:0006955">
    <property type="term" value="P:immune response"/>
    <property type="evidence" value="ECO:0007669"/>
    <property type="project" value="InterPro"/>
</dbReference>
<comment type="similarity">
    <text evidence="3">Belongs to the natural cytotoxicity receptor (NCR) family.</text>
</comment>
<evidence type="ECO:0000256" key="23">
    <source>
        <dbReference type="SAM" id="MobiDB-lite"/>
    </source>
</evidence>
<dbReference type="PANTHER" id="PTHR47904:SF1">
    <property type="entry name" value="NATURAL CYTOTOXICITY TRIGGERING RECEPTOR 3"/>
    <property type="match status" value="1"/>
</dbReference>
<dbReference type="Pfam" id="PF07686">
    <property type="entry name" value="V-set"/>
    <property type="match status" value="1"/>
</dbReference>
<keyword evidence="16" id="KW-0325">Glycoprotein</keyword>
<evidence type="ECO:0000259" key="25">
    <source>
        <dbReference type="PROSITE" id="PS50835"/>
    </source>
</evidence>
<dbReference type="Gene3D" id="2.60.40.10">
    <property type="entry name" value="Immunoglobulins"/>
    <property type="match status" value="1"/>
</dbReference>
<evidence type="ECO:0000256" key="9">
    <source>
        <dbReference type="ARBA" id="ARBA00022692"/>
    </source>
</evidence>
<dbReference type="PROSITE" id="PS50049">
    <property type="entry name" value="THD_2"/>
    <property type="match status" value="1"/>
</dbReference>
<keyword evidence="12" id="KW-1133">Transmembrane helix</keyword>
<evidence type="ECO:0000256" key="16">
    <source>
        <dbReference type="ARBA" id="ARBA00023180"/>
    </source>
</evidence>
<dbReference type="InterPro" id="IPR008983">
    <property type="entry name" value="Tumour_necrosis_fac-like_dom"/>
</dbReference>
<evidence type="ECO:0000256" key="14">
    <source>
        <dbReference type="ARBA" id="ARBA00023157"/>
    </source>
</evidence>
<evidence type="ECO:0000256" key="18">
    <source>
        <dbReference type="ARBA" id="ARBA00030168"/>
    </source>
</evidence>
<dbReference type="Pfam" id="PF00229">
    <property type="entry name" value="TNF"/>
    <property type="match status" value="1"/>
</dbReference>
<dbReference type="PANTHER" id="PTHR47904">
    <property type="entry name" value="NATURAL CYTOTOXICITY TRIGGERING RECEPTOR 3"/>
    <property type="match status" value="1"/>
</dbReference>
<dbReference type="InterPro" id="IPR006053">
    <property type="entry name" value="TNF"/>
</dbReference>
<dbReference type="SMART" id="SM00207">
    <property type="entry name" value="TNF"/>
    <property type="match status" value="1"/>
</dbReference>
<evidence type="ECO:0000256" key="7">
    <source>
        <dbReference type="ARBA" id="ARBA00022475"/>
    </source>
</evidence>
<comment type="subcellular location">
    <subcellularLocation>
        <location evidence="1">Cell membrane</location>
        <topology evidence="1">Single-pass type I membrane protein</topology>
    </subcellularLocation>
    <subcellularLocation>
        <location evidence="2">Membrane</location>
        <topology evidence="2">Single-pass type II membrane protein</topology>
    </subcellularLocation>
</comment>
<dbReference type="InterPro" id="IPR003599">
    <property type="entry name" value="Ig_sub"/>
</dbReference>
<comment type="subunit">
    <text evidence="22">Heterotrimer of either two LTB and one LTA subunits or (less prevalent) two LTA and one LTB subunits.</text>
</comment>
<evidence type="ECO:0000256" key="22">
    <source>
        <dbReference type="ARBA" id="ARBA00065749"/>
    </source>
</evidence>
<evidence type="ECO:0000256" key="1">
    <source>
        <dbReference type="ARBA" id="ARBA00004251"/>
    </source>
</evidence>
<dbReference type="PRINTS" id="PR01234">
    <property type="entry name" value="TNECROSISFCT"/>
</dbReference>
<evidence type="ECO:0000256" key="10">
    <source>
        <dbReference type="ARBA" id="ARBA00022729"/>
    </source>
</evidence>
<dbReference type="GO" id="GO:0005164">
    <property type="term" value="F:tumor necrosis factor receptor binding"/>
    <property type="evidence" value="ECO:0007669"/>
    <property type="project" value="InterPro"/>
</dbReference>
<evidence type="ECO:0000256" key="13">
    <source>
        <dbReference type="ARBA" id="ARBA00023136"/>
    </source>
</evidence>
<dbReference type="SUPFAM" id="SSF49842">
    <property type="entry name" value="TNF-like"/>
    <property type="match status" value="1"/>
</dbReference>
<dbReference type="Proteomes" id="UP000030759">
    <property type="component" value="Unassembled WGS sequence"/>
</dbReference>
<evidence type="ECO:0000256" key="20">
    <source>
        <dbReference type="ARBA" id="ARBA00033262"/>
    </source>
</evidence>
<evidence type="ECO:0000256" key="17">
    <source>
        <dbReference type="ARBA" id="ARBA00023319"/>
    </source>
</evidence>
<dbReference type="InterPro" id="IPR021184">
    <property type="entry name" value="TNF_CS"/>
</dbReference>
<dbReference type="GO" id="GO:0030101">
    <property type="term" value="P:natural killer cell activation"/>
    <property type="evidence" value="ECO:0007669"/>
    <property type="project" value="TreeGrafter"/>
</dbReference>
<feature type="non-terminal residue" evidence="26">
    <location>
        <position position="1"/>
    </location>
</feature>
<evidence type="ECO:0000256" key="19">
    <source>
        <dbReference type="ARBA" id="ARBA00032296"/>
    </source>
</evidence>
<evidence type="ECO:0000256" key="11">
    <source>
        <dbReference type="ARBA" id="ARBA00022859"/>
    </source>
</evidence>
<accession>A0A061IKG9</accession>
<dbReference type="InterPro" id="IPR002961">
    <property type="entry name" value="TNF_C"/>
</dbReference>
<dbReference type="AlphaFoldDB" id="A0A061IKG9"/>
<feature type="domain" description="Ig-like" evidence="25">
    <location>
        <begin position="36"/>
        <end position="134"/>
    </location>
</feature>
<dbReference type="PRINTS" id="PR01237">
    <property type="entry name" value="TNFC"/>
</dbReference>
<keyword evidence="9" id="KW-0812">Transmembrane</keyword>
<dbReference type="InterPro" id="IPR013783">
    <property type="entry name" value="Ig-like_fold"/>
</dbReference>
<feature type="domain" description="THD" evidence="24">
    <location>
        <begin position="271"/>
        <end position="422"/>
    </location>
</feature>
<organism evidence="26 27">
    <name type="scientific">Cricetulus griseus</name>
    <name type="common">Chinese hamster</name>
    <name type="synonym">Cricetulus barabensis griseus</name>
    <dbReference type="NCBI Taxonomy" id="10029"/>
    <lineage>
        <taxon>Eukaryota</taxon>
        <taxon>Metazoa</taxon>
        <taxon>Chordata</taxon>
        <taxon>Craniata</taxon>
        <taxon>Vertebrata</taxon>
        <taxon>Euteleostomi</taxon>
        <taxon>Mammalia</taxon>
        <taxon>Eutheria</taxon>
        <taxon>Euarchontoglires</taxon>
        <taxon>Glires</taxon>
        <taxon>Rodentia</taxon>
        <taxon>Myomorpha</taxon>
        <taxon>Muroidea</taxon>
        <taxon>Cricetidae</taxon>
        <taxon>Cricetinae</taxon>
        <taxon>Cricetulus</taxon>
    </lineage>
</organism>
<dbReference type="PROSITE" id="PS00251">
    <property type="entry name" value="THD_1"/>
    <property type="match status" value="1"/>
</dbReference>
<evidence type="ECO:0000256" key="12">
    <source>
        <dbReference type="ARBA" id="ARBA00022989"/>
    </source>
</evidence>
<gene>
    <name evidence="26" type="ORF">H671_1g4019</name>
</gene>
<dbReference type="CDD" id="cd00184">
    <property type="entry name" value="TNF"/>
    <property type="match status" value="1"/>
</dbReference>
<reference evidence="27" key="1">
    <citation type="journal article" date="2013" name="Nat. Biotechnol.">
        <title>Chinese hamster genome sequenced from sorted chromosomes.</title>
        <authorList>
            <person name="Brinkrolf K."/>
            <person name="Rupp O."/>
            <person name="Laux H."/>
            <person name="Kollin F."/>
            <person name="Ernst W."/>
            <person name="Linke B."/>
            <person name="Kofler R."/>
            <person name="Romand S."/>
            <person name="Hesse F."/>
            <person name="Budach W.E."/>
            <person name="Galosy S."/>
            <person name="Muller D."/>
            <person name="Noll T."/>
            <person name="Wienberg J."/>
            <person name="Jostock T."/>
            <person name="Leonard M."/>
            <person name="Grillari J."/>
            <person name="Tauch A."/>
            <person name="Goesmann A."/>
            <person name="Helk B."/>
            <person name="Mott J.E."/>
            <person name="Puhler A."/>
            <person name="Borth N."/>
        </authorList>
    </citation>
    <scope>NUCLEOTIDE SEQUENCE [LARGE SCALE GENOMIC DNA]</scope>
    <source>
        <strain evidence="27">17A/GY</strain>
    </source>
</reference>
<evidence type="ECO:0000256" key="6">
    <source>
        <dbReference type="ARBA" id="ARBA00019135"/>
    </source>
</evidence>
<feature type="region of interest" description="Disordered" evidence="23">
    <location>
        <begin position="171"/>
        <end position="270"/>
    </location>
</feature>
<dbReference type="EMBL" id="KE667212">
    <property type="protein sequence ID" value="ERE87108.1"/>
    <property type="molecule type" value="Genomic_DNA"/>
</dbReference>
<evidence type="ECO:0000259" key="24">
    <source>
        <dbReference type="PROSITE" id="PS50049"/>
    </source>
</evidence>
<keyword evidence="17" id="KW-0393">Immunoglobulin domain</keyword>
<dbReference type="InterPro" id="IPR006052">
    <property type="entry name" value="TNF_dom"/>
</dbReference>
<dbReference type="InterPro" id="IPR043226">
    <property type="entry name" value="NCR3"/>
</dbReference>
<dbReference type="GO" id="GO:0005125">
    <property type="term" value="F:cytokine activity"/>
    <property type="evidence" value="ECO:0007669"/>
    <property type="project" value="UniProtKB-KW"/>
</dbReference>
<keyword evidence="11" id="KW-0391">Immunity</keyword>
<evidence type="ECO:0000256" key="2">
    <source>
        <dbReference type="ARBA" id="ARBA00004606"/>
    </source>
</evidence>
<dbReference type="SUPFAM" id="SSF48726">
    <property type="entry name" value="Immunoglobulin"/>
    <property type="match status" value="1"/>
</dbReference>
<evidence type="ECO:0000256" key="5">
    <source>
        <dbReference type="ARBA" id="ARBA00017745"/>
    </source>
</evidence>
<dbReference type="GO" id="GO:0002429">
    <property type="term" value="P:immune response-activating cell surface receptor signaling pathway"/>
    <property type="evidence" value="ECO:0007669"/>
    <property type="project" value="InterPro"/>
</dbReference>
<name>A0A061IKG9_CRIGR</name>
<protein>
    <recommendedName>
        <fullName evidence="5">Lymphotoxin-beta</fullName>
    </recommendedName>
    <alternativeName>
        <fullName evidence="6">Natural cytotoxicity triggering receptor 3</fullName>
    </alternativeName>
    <alternativeName>
        <fullName evidence="19">Natural killer cell p30-related protein</fullName>
    </alternativeName>
    <alternativeName>
        <fullName evidence="18">Tumor necrosis factor C</fullName>
    </alternativeName>
    <alternativeName>
        <fullName evidence="20">Tumor necrosis factor ligand superfamily member 3</fullName>
    </alternativeName>
</protein>
<keyword evidence="13" id="KW-0472">Membrane</keyword>
<dbReference type="FunFam" id="2.60.120.40:FF:000030">
    <property type="entry name" value="Lymphotoxin-beta"/>
    <property type="match status" value="1"/>
</dbReference>
<dbReference type="GO" id="GO:0005615">
    <property type="term" value="C:extracellular space"/>
    <property type="evidence" value="ECO:0007669"/>
    <property type="project" value="UniProtKB-KW"/>
</dbReference>
<dbReference type="Gene3D" id="2.60.120.40">
    <property type="match status" value="1"/>
</dbReference>